<proteinExistence type="predicted"/>
<evidence type="ECO:0000313" key="1">
    <source>
        <dbReference type="EMBL" id="XDI06721.1"/>
    </source>
</evidence>
<dbReference type="AlphaFoldDB" id="A0AB39BK07"/>
<gene>
    <name evidence="1" type="ORF">ABFY20_06355</name>
</gene>
<sequence>MSIDVPAYSPDEIVTGESTRASRLKWVVVVDSELPPGRLANAVACVAAATGDAIVGLLGPGGDDAAGVHHPGLPWAGCTVLGASAERMRTVREKAVAAEGVWVADMPLAAQTTRVYDDYLAALGTTEAESLEVSALSLVGPRATIDSIVKKLRLL</sequence>
<dbReference type="RefSeq" id="WP_368499100.1">
    <property type="nucleotide sequence ID" value="NZ_CP162511.1"/>
</dbReference>
<name>A0AB39BK07_9MICO</name>
<dbReference type="Gene3D" id="3.40.1490.10">
    <property type="entry name" value="Bit1"/>
    <property type="match status" value="1"/>
</dbReference>
<accession>A0AB39BK07</accession>
<dbReference type="InterPro" id="IPR018988">
    <property type="entry name" value="DUF2000"/>
</dbReference>
<dbReference type="Pfam" id="PF09391">
    <property type="entry name" value="DUF2000"/>
    <property type="match status" value="1"/>
</dbReference>
<dbReference type="SUPFAM" id="SSF102462">
    <property type="entry name" value="Peptidyl-tRNA hydrolase II"/>
    <property type="match status" value="1"/>
</dbReference>
<protein>
    <submittedName>
        <fullName evidence="1">DUF2000 domain-containing protein</fullName>
    </submittedName>
</protein>
<reference evidence="1" key="1">
    <citation type="submission" date="2024-05" db="EMBL/GenBank/DDBJ databases">
        <title>Herbiconiux sp. A18JL235.</title>
        <authorList>
            <person name="Zhang G."/>
        </authorList>
    </citation>
    <scope>NUCLEOTIDE SEQUENCE</scope>
    <source>
        <strain evidence="1">A18JL235</strain>
    </source>
</reference>
<dbReference type="EMBL" id="CP162511">
    <property type="protein sequence ID" value="XDI06721.1"/>
    <property type="molecule type" value="Genomic_DNA"/>
</dbReference>
<dbReference type="InterPro" id="IPR023476">
    <property type="entry name" value="Pep_tRNA_hydro_II_dom_sf"/>
</dbReference>
<organism evidence="1">
    <name type="scientific">Herbiconiux sp. A18JL235</name>
    <dbReference type="NCBI Taxonomy" id="3152363"/>
    <lineage>
        <taxon>Bacteria</taxon>
        <taxon>Bacillati</taxon>
        <taxon>Actinomycetota</taxon>
        <taxon>Actinomycetes</taxon>
        <taxon>Micrococcales</taxon>
        <taxon>Microbacteriaceae</taxon>
        <taxon>Herbiconiux</taxon>
    </lineage>
</organism>